<evidence type="ECO:0000313" key="2">
    <source>
        <dbReference type="Proteomes" id="UP001163603"/>
    </source>
</evidence>
<gene>
    <name evidence="1" type="ORF">Pint_26938</name>
</gene>
<evidence type="ECO:0000313" key="1">
    <source>
        <dbReference type="EMBL" id="KAJ0040554.1"/>
    </source>
</evidence>
<reference evidence="2" key="1">
    <citation type="journal article" date="2023" name="G3 (Bethesda)">
        <title>Genome assembly and association tests identify interacting loci associated with vigor, precocity, and sex in interspecific pistachio rootstocks.</title>
        <authorList>
            <person name="Palmer W."/>
            <person name="Jacygrad E."/>
            <person name="Sagayaradj S."/>
            <person name="Cavanaugh K."/>
            <person name="Han R."/>
            <person name="Bertier L."/>
            <person name="Beede B."/>
            <person name="Kafkas S."/>
            <person name="Golino D."/>
            <person name="Preece J."/>
            <person name="Michelmore R."/>
        </authorList>
    </citation>
    <scope>NUCLEOTIDE SEQUENCE [LARGE SCALE GENOMIC DNA]</scope>
</reference>
<accession>A0ACC0YSJ8</accession>
<dbReference type="Proteomes" id="UP001163603">
    <property type="component" value="Chromosome 5"/>
</dbReference>
<comment type="caution">
    <text evidence="1">The sequence shown here is derived from an EMBL/GenBank/DDBJ whole genome shotgun (WGS) entry which is preliminary data.</text>
</comment>
<proteinExistence type="predicted"/>
<protein>
    <submittedName>
        <fullName evidence="1">Uncharacterized protein</fullName>
    </submittedName>
</protein>
<keyword evidence="2" id="KW-1185">Reference proteome</keyword>
<sequence length="240" mass="27905">MATDKERIENLEIELGRLQDGMSRMEIGITDKLRQLEETINTLSELRLTKTGPNNTSDYSSHLRSNQEENREGMDGNRQIFSSKLARLEFPTPRFLGDDPTEWFNLVDQFFEYQVTIEAQKVSLASFHLEGEANQWWQWLRRAYGAEGRVVTWAIFKEELWAQFGPNECEDFDEALSRVKQVGSLWDYQKEFEKLGNRVQGWTQKALVGTFMDGLKPEIADSIRMLKPKSLKEVISLARM</sequence>
<dbReference type="EMBL" id="CM047740">
    <property type="protein sequence ID" value="KAJ0040554.1"/>
    <property type="molecule type" value="Genomic_DNA"/>
</dbReference>
<name>A0ACC0YSJ8_9ROSI</name>
<organism evidence="1 2">
    <name type="scientific">Pistacia integerrima</name>
    <dbReference type="NCBI Taxonomy" id="434235"/>
    <lineage>
        <taxon>Eukaryota</taxon>
        <taxon>Viridiplantae</taxon>
        <taxon>Streptophyta</taxon>
        <taxon>Embryophyta</taxon>
        <taxon>Tracheophyta</taxon>
        <taxon>Spermatophyta</taxon>
        <taxon>Magnoliopsida</taxon>
        <taxon>eudicotyledons</taxon>
        <taxon>Gunneridae</taxon>
        <taxon>Pentapetalae</taxon>
        <taxon>rosids</taxon>
        <taxon>malvids</taxon>
        <taxon>Sapindales</taxon>
        <taxon>Anacardiaceae</taxon>
        <taxon>Pistacia</taxon>
    </lineage>
</organism>